<dbReference type="EMBL" id="GBXM01108963">
    <property type="protein sequence ID" value="JAG99613.1"/>
    <property type="molecule type" value="Transcribed_RNA"/>
</dbReference>
<evidence type="ECO:0000313" key="1">
    <source>
        <dbReference type="EMBL" id="JAG99613.1"/>
    </source>
</evidence>
<name>A0A0E9P5E4_ANGAN</name>
<sequence>MLQSASRLLLPCVVLYVSQYQSIR</sequence>
<reference evidence="1" key="1">
    <citation type="submission" date="2014-11" db="EMBL/GenBank/DDBJ databases">
        <authorList>
            <person name="Amaro Gonzalez C."/>
        </authorList>
    </citation>
    <scope>NUCLEOTIDE SEQUENCE</scope>
</reference>
<protein>
    <submittedName>
        <fullName evidence="1">Uncharacterized protein</fullName>
    </submittedName>
</protein>
<proteinExistence type="predicted"/>
<accession>A0A0E9P5E4</accession>
<organism evidence="1">
    <name type="scientific">Anguilla anguilla</name>
    <name type="common">European freshwater eel</name>
    <name type="synonym">Muraena anguilla</name>
    <dbReference type="NCBI Taxonomy" id="7936"/>
    <lineage>
        <taxon>Eukaryota</taxon>
        <taxon>Metazoa</taxon>
        <taxon>Chordata</taxon>
        <taxon>Craniata</taxon>
        <taxon>Vertebrata</taxon>
        <taxon>Euteleostomi</taxon>
        <taxon>Actinopterygii</taxon>
        <taxon>Neopterygii</taxon>
        <taxon>Teleostei</taxon>
        <taxon>Anguilliformes</taxon>
        <taxon>Anguillidae</taxon>
        <taxon>Anguilla</taxon>
    </lineage>
</organism>
<dbReference type="AlphaFoldDB" id="A0A0E9P5E4"/>
<reference evidence="1" key="2">
    <citation type="journal article" date="2015" name="Fish Shellfish Immunol.">
        <title>Early steps in the European eel (Anguilla anguilla)-Vibrio vulnificus interaction in the gills: Role of the RtxA13 toxin.</title>
        <authorList>
            <person name="Callol A."/>
            <person name="Pajuelo D."/>
            <person name="Ebbesson L."/>
            <person name="Teles M."/>
            <person name="MacKenzie S."/>
            <person name="Amaro C."/>
        </authorList>
    </citation>
    <scope>NUCLEOTIDE SEQUENCE</scope>
</reference>